<feature type="region of interest" description="Disordered" evidence="1">
    <location>
        <begin position="439"/>
        <end position="458"/>
    </location>
</feature>
<evidence type="ECO:0000313" key="2">
    <source>
        <dbReference type="EMBL" id="EJF59126.1"/>
    </source>
</evidence>
<sequence length="485" mass="55667">LTRLNDDILLELFEMLRPNQGLRPLSCTCRWLRNATMPILFSECRQKLAVSPRSSRTRPILPSTLWPHSVIVSSHISFFRTLHITCYCPPLSERIPDTEDPLVCEAFSGVFFERVLHELPRLTTLILWSFDIKKHGISWNTLKTILSIPQLRHLHFHEFYLSPVDVDHDEFSALVVAPLTTFRYDLHSYFQLWNFPSEISTLDHLLNRLHHCLEHLELPVQSAPISAMSKLDWPCLRTFTLRGEYPVSLTTPIVSLLSPMSFLRSLSLEVSHQQGIKNHTIWPEGFDATLPWPELECLRVSRPESSDKIYTNLPFSLSSLALRSWPHQCIQAQMQAVSRYLGDQIRCPLSSASNLFDVIRSCDTPYLNTLEVEYKEDMKEGSLLRLIAVKFPRLTTLEIHRYRTERSDNISLVSRSVCIVHPGDLLTSVSINPVRSRAGFSTPRVSQHPEAASRLSQHAPTHVRKTIWRSYCGQTTCSQPSGHLF</sequence>
<dbReference type="OrthoDB" id="2799179at2759"/>
<dbReference type="Proteomes" id="UP000053319">
    <property type="component" value="Unassembled WGS sequence"/>
</dbReference>
<dbReference type="RefSeq" id="XP_007368071.1">
    <property type="nucleotide sequence ID" value="XM_007368009.1"/>
</dbReference>
<dbReference type="OMA" id="HISFFRT"/>
<dbReference type="AlphaFoldDB" id="R7SST7"/>
<evidence type="ECO:0000256" key="1">
    <source>
        <dbReference type="SAM" id="MobiDB-lite"/>
    </source>
</evidence>
<dbReference type="Gene3D" id="3.80.10.10">
    <property type="entry name" value="Ribonuclease Inhibitor"/>
    <property type="match status" value="1"/>
</dbReference>
<dbReference type="GeneID" id="18843386"/>
<evidence type="ECO:0008006" key="4">
    <source>
        <dbReference type="Google" id="ProtNLM"/>
    </source>
</evidence>
<proteinExistence type="predicted"/>
<dbReference type="KEGG" id="dsq:DICSQDRAFT_65575"/>
<reference evidence="2 3" key="1">
    <citation type="journal article" date="2012" name="Science">
        <title>The Paleozoic origin of enzymatic lignin decomposition reconstructed from 31 fungal genomes.</title>
        <authorList>
            <person name="Floudas D."/>
            <person name="Binder M."/>
            <person name="Riley R."/>
            <person name="Barry K."/>
            <person name="Blanchette R.A."/>
            <person name="Henrissat B."/>
            <person name="Martinez A.T."/>
            <person name="Otillar R."/>
            <person name="Spatafora J.W."/>
            <person name="Yadav J.S."/>
            <person name="Aerts A."/>
            <person name="Benoit I."/>
            <person name="Boyd A."/>
            <person name="Carlson A."/>
            <person name="Copeland A."/>
            <person name="Coutinho P.M."/>
            <person name="de Vries R.P."/>
            <person name="Ferreira P."/>
            <person name="Findley K."/>
            <person name="Foster B."/>
            <person name="Gaskell J."/>
            <person name="Glotzer D."/>
            <person name="Gorecki P."/>
            <person name="Heitman J."/>
            <person name="Hesse C."/>
            <person name="Hori C."/>
            <person name="Igarashi K."/>
            <person name="Jurgens J.A."/>
            <person name="Kallen N."/>
            <person name="Kersten P."/>
            <person name="Kohler A."/>
            <person name="Kuees U."/>
            <person name="Kumar T.K.A."/>
            <person name="Kuo A."/>
            <person name="LaButti K."/>
            <person name="Larrondo L.F."/>
            <person name="Lindquist E."/>
            <person name="Ling A."/>
            <person name="Lombard V."/>
            <person name="Lucas S."/>
            <person name="Lundell T."/>
            <person name="Martin R."/>
            <person name="McLaughlin D.J."/>
            <person name="Morgenstern I."/>
            <person name="Morin E."/>
            <person name="Murat C."/>
            <person name="Nagy L.G."/>
            <person name="Nolan M."/>
            <person name="Ohm R.A."/>
            <person name="Patyshakuliyeva A."/>
            <person name="Rokas A."/>
            <person name="Ruiz-Duenas F.J."/>
            <person name="Sabat G."/>
            <person name="Salamov A."/>
            <person name="Samejima M."/>
            <person name="Schmutz J."/>
            <person name="Slot J.C."/>
            <person name="St John F."/>
            <person name="Stenlid J."/>
            <person name="Sun H."/>
            <person name="Sun S."/>
            <person name="Syed K."/>
            <person name="Tsang A."/>
            <person name="Wiebenga A."/>
            <person name="Young D."/>
            <person name="Pisabarro A."/>
            <person name="Eastwood D.C."/>
            <person name="Martin F."/>
            <person name="Cullen D."/>
            <person name="Grigoriev I.V."/>
            <person name="Hibbett D.S."/>
        </authorList>
    </citation>
    <scope>NUCLEOTIDE SEQUENCE [LARGE SCALE GENOMIC DNA]</scope>
    <source>
        <strain evidence="2 3">LYAD-421 SS1</strain>
    </source>
</reference>
<organism evidence="2 3">
    <name type="scientific">Dichomitus squalens (strain LYAD-421)</name>
    <name type="common">Western red white-rot fungus</name>
    <dbReference type="NCBI Taxonomy" id="732165"/>
    <lineage>
        <taxon>Eukaryota</taxon>
        <taxon>Fungi</taxon>
        <taxon>Dikarya</taxon>
        <taxon>Basidiomycota</taxon>
        <taxon>Agaricomycotina</taxon>
        <taxon>Agaricomycetes</taxon>
        <taxon>Polyporales</taxon>
        <taxon>Polyporaceae</taxon>
        <taxon>Dichomitus</taxon>
    </lineage>
</organism>
<dbReference type="HOGENOM" id="CLU_049623_1_0_1"/>
<dbReference type="EMBL" id="JH719427">
    <property type="protein sequence ID" value="EJF59126.1"/>
    <property type="molecule type" value="Genomic_DNA"/>
</dbReference>
<gene>
    <name evidence="2" type="ORF">DICSQDRAFT_65575</name>
</gene>
<dbReference type="InterPro" id="IPR032675">
    <property type="entry name" value="LRR_dom_sf"/>
</dbReference>
<feature type="non-terminal residue" evidence="2">
    <location>
        <position position="485"/>
    </location>
</feature>
<name>R7SST7_DICSQ</name>
<accession>R7SST7</accession>
<evidence type="ECO:0000313" key="3">
    <source>
        <dbReference type="Proteomes" id="UP000053319"/>
    </source>
</evidence>
<protein>
    <recommendedName>
        <fullName evidence="4">F-box domain-containing protein</fullName>
    </recommendedName>
</protein>